<keyword evidence="7 17" id="KW-0679">Respiratory chain</keyword>
<feature type="transmembrane region" description="Helical" evidence="17">
    <location>
        <begin position="336"/>
        <end position="356"/>
    </location>
</feature>
<evidence type="ECO:0000256" key="1">
    <source>
        <dbReference type="ARBA" id="ARBA00003257"/>
    </source>
</evidence>
<dbReference type="InterPro" id="IPR003918">
    <property type="entry name" value="NADH_UbQ_OxRdtase"/>
</dbReference>
<evidence type="ECO:0000256" key="4">
    <source>
        <dbReference type="ARBA" id="ARBA00012944"/>
    </source>
</evidence>
<feature type="transmembrane region" description="Helical" evidence="17">
    <location>
        <begin position="108"/>
        <end position="127"/>
    </location>
</feature>
<comment type="function">
    <text evidence="1">Core subunit of the mitochondrial membrane respiratory chain NADH dehydrogenase (Complex I) that is believed to belong to the minimal assembly required for catalysis. Complex I functions in the transfer of electrons from NADH to the respiratory chain. The immediate electron acceptor for the enzyme is believed to be ubiquinone.</text>
</comment>
<feature type="transmembrane region" description="Helical" evidence="17">
    <location>
        <begin position="246"/>
        <end position="264"/>
    </location>
</feature>
<evidence type="ECO:0000256" key="11">
    <source>
        <dbReference type="ARBA" id="ARBA00022989"/>
    </source>
</evidence>
<dbReference type="AlphaFoldDB" id="A0A9E7V2X1"/>
<feature type="transmembrane region" description="Helical" evidence="17">
    <location>
        <begin position="49"/>
        <end position="71"/>
    </location>
</feature>
<comment type="subcellular location">
    <subcellularLocation>
        <location evidence="2 17">Mitochondrion membrane</location>
        <topology evidence="2 17">Multi-pass membrane protein</topology>
    </subcellularLocation>
</comment>
<keyword evidence="9" id="KW-1278">Translocase</keyword>
<dbReference type="InterPro" id="IPR001750">
    <property type="entry name" value="ND/Mrp_TM"/>
</dbReference>
<dbReference type="PANTHER" id="PTHR43507">
    <property type="entry name" value="NADH-UBIQUINONE OXIDOREDUCTASE CHAIN 4"/>
    <property type="match status" value="1"/>
</dbReference>
<evidence type="ECO:0000256" key="12">
    <source>
        <dbReference type="ARBA" id="ARBA00023027"/>
    </source>
</evidence>
<keyword evidence="13 17" id="KW-0830">Ubiquinone</keyword>
<evidence type="ECO:0000256" key="7">
    <source>
        <dbReference type="ARBA" id="ARBA00022660"/>
    </source>
</evidence>
<feature type="transmembrane region" description="Helical" evidence="17">
    <location>
        <begin position="271"/>
        <end position="289"/>
    </location>
</feature>
<keyword evidence="10 17" id="KW-0249">Electron transport</keyword>
<evidence type="ECO:0000256" key="8">
    <source>
        <dbReference type="ARBA" id="ARBA00022692"/>
    </source>
</evidence>
<dbReference type="GO" id="GO:0015990">
    <property type="term" value="P:electron transport coupled proton transport"/>
    <property type="evidence" value="ECO:0007669"/>
    <property type="project" value="TreeGrafter"/>
</dbReference>
<evidence type="ECO:0000256" key="14">
    <source>
        <dbReference type="ARBA" id="ARBA00023128"/>
    </source>
</evidence>
<keyword evidence="11 17" id="KW-1133">Transmembrane helix</keyword>
<evidence type="ECO:0000256" key="9">
    <source>
        <dbReference type="ARBA" id="ARBA00022967"/>
    </source>
</evidence>
<reference evidence="19" key="1">
    <citation type="submission" date="2022-09" db="EMBL/GenBank/DDBJ databases">
        <authorList>
            <person name="Peng L."/>
        </authorList>
    </citation>
    <scope>NUCLEOTIDE SEQUENCE</scope>
</reference>
<evidence type="ECO:0000256" key="15">
    <source>
        <dbReference type="ARBA" id="ARBA00023136"/>
    </source>
</evidence>
<evidence type="ECO:0000256" key="3">
    <source>
        <dbReference type="ARBA" id="ARBA00009025"/>
    </source>
</evidence>
<keyword evidence="14 17" id="KW-0496">Mitochondrion</keyword>
<organism evidence="19">
    <name type="scientific">Eupelmus anpingensis</name>
    <dbReference type="NCBI Taxonomy" id="2989843"/>
    <lineage>
        <taxon>Eukaryota</taxon>
        <taxon>Metazoa</taxon>
        <taxon>Ecdysozoa</taxon>
        <taxon>Arthropoda</taxon>
        <taxon>Hexapoda</taxon>
        <taxon>Insecta</taxon>
        <taxon>Pterygota</taxon>
        <taxon>Neoptera</taxon>
        <taxon>Endopterygota</taxon>
        <taxon>Hymenoptera</taxon>
        <taxon>Apocrita</taxon>
        <taxon>Proctotrupomorpha</taxon>
        <taxon>Chalcidoidea</taxon>
        <taxon>Eupelmidae</taxon>
        <taxon>Eupelminae</taxon>
        <taxon>Eupelmus</taxon>
    </lineage>
</organism>
<keyword evidence="15 17" id="KW-0472">Membrane</keyword>
<comment type="catalytic activity">
    <reaction evidence="16 17">
        <text>a ubiquinone + NADH + 5 H(+)(in) = a ubiquinol + NAD(+) + 4 H(+)(out)</text>
        <dbReference type="Rhea" id="RHEA:29091"/>
        <dbReference type="Rhea" id="RHEA-COMP:9565"/>
        <dbReference type="Rhea" id="RHEA-COMP:9566"/>
        <dbReference type="ChEBI" id="CHEBI:15378"/>
        <dbReference type="ChEBI" id="CHEBI:16389"/>
        <dbReference type="ChEBI" id="CHEBI:17976"/>
        <dbReference type="ChEBI" id="CHEBI:57540"/>
        <dbReference type="ChEBI" id="CHEBI:57945"/>
        <dbReference type="EC" id="7.1.1.2"/>
    </reaction>
</comment>
<protein>
    <recommendedName>
        <fullName evidence="5 17">NADH-ubiquinone oxidoreductase chain 4</fullName>
        <ecNumber evidence="4 17">7.1.1.2</ecNumber>
    </recommendedName>
</protein>
<accession>A0A9E7V2X1</accession>
<feature type="transmembrane region" description="Helical" evidence="17">
    <location>
        <begin position="376"/>
        <end position="400"/>
    </location>
</feature>
<keyword evidence="12 17" id="KW-0520">NAD</keyword>
<dbReference type="GO" id="GO:0008137">
    <property type="term" value="F:NADH dehydrogenase (ubiquinone) activity"/>
    <property type="evidence" value="ECO:0007669"/>
    <property type="project" value="UniProtKB-UniRule"/>
</dbReference>
<evidence type="ECO:0000259" key="18">
    <source>
        <dbReference type="Pfam" id="PF00361"/>
    </source>
</evidence>
<geneLocation type="mitochondrion" evidence="19"/>
<feature type="domain" description="NADH:quinone oxidoreductase/Mrp antiporter transmembrane" evidence="18">
    <location>
        <begin position="101"/>
        <end position="386"/>
    </location>
</feature>
<feature type="transmembrane region" description="Helical" evidence="17">
    <location>
        <begin position="210"/>
        <end position="231"/>
    </location>
</feature>
<evidence type="ECO:0000256" key="6">
    <source>
        <dbReference type="ARBA" id="ARBA00022448"/>
    </source>
</evidence>
<feature type="transmembrane region" description="Helical" evidence="17">
    <location>
        <begin position="181"/>
        <end position="203"/>
    </location>
</feature>
<sequence>MMLMIMLIFYFLLLIFLKNMKNMKFIILMMLIFFLLIKFNYYLSWQMIYGIMGIDIVSFLMILLTLWIFSMMEMVIYLFKNKLMNLILTILLISLILCFSSMNFLIYYLFFEISLVPTFYLILGFGYQPERLNSGMYMLMYTLFASLPLFILIFLIFDEFNSLNYLILLNNMMKINMMNELLYILMTLAFMVKLPLFLFHFWLPKAHVEAPVIGSMILAGVMLKLGGYGLIRSLTMMMNLSMKFNYLYYSMSLVCLINLSILCLRQTDLKLLVAYSSVVHMGVMLLGLLSMENFGFIGGTLMMIGHGLCSSALFFSVNLMYERIKSRNMYLSKGMMVLFPSFSMFWFMLCVCNMSSPPSINLLSELMLIYISLNWSFNIIILLILGIYLSACYSLYLYSYTHHGKLNSLYLMSNSIKMNDYMNLLNHWIPLNLMILLMKNFY</sequence>
<dbReference type="Pfam" id="PF00361">
    <property type="entry name" value="Proton_antipo_M"/>
    <property type="match status" value="1"/>
</dbReference>
<proteinExistence type="inferred from homology"/>
<evidence type="ECO:0000256" key="13">
    <source>
        <dbReference type="ARBA" id="ARBA00023075"/>
    </source>
</evidence>
<name>A0A9E7V2X1_9HYME</name>
<dbReference type="PANTHER" id="PTHR43507:SF20">
    <property type="entry name" value="NADH-UBIQUINONE OXIDOREDUCTASE CHAIN 4"/>
    <property type="match status" value="1"/>
</dbReference>
<gene>
    <name evidence="19" type="primary">nad4</name>
</gene>
<dbReference type="GO" id="GO:0042773">
    <property type="term" value="P:ATP synthesis coupled electron transport"/>
    <property type="evidence" value="ECO:0007669"/>
    <property type="project" value="InterPro"/>
</dbReference>
<dbReference type="PRINTS" id="PR01437">
    <property type="entry name" value="NUOXDRDTASE4"/>
</dbReference>
<dbReference type="GO" id="GO:0003954">
    <property type="term" value="F:NADH dehydrogenase activity"/>
    <property type="evidence" value="ECO:0007669"/>
    <property type="project" value="TreeGrafter"/>
</dbReference>
<feature type="transmembrane region" description="Helical" evidence="17">
    <location>
        <begin position="139"/>
        <end position="157"/>
    </location>
</feature>
<dbReference type="GO" id="GO:0031966">
    <property type="term" value="C:mitochondrial membrane"/>
    <property type="evidence" value="ECO:0007669"/>
    <property type="project" value="UniProtKB-SubCell"/>
</dbReference>
<feature type="transmembrane region" description="Helical" evidence="17">
    <location>
        <begin position="25"/>
        <end position="43"/>
    </location>
</feature>
<evidence type="ECO:0000256" key="17">
    <source>
        <dbReference type="RuleBase" id="RU003297"/>
    </source>
</evidence>
<evidence type="ECO:0000256" key="2">
    <source>
        <dbReference type="ARBA" id="ARBA00004225"/>
    </source>
</evidence>
<dbReference type="EMBL" id="OP374147">
    <property type="protein sequence ID" value="UYR45769.1"/>
    <property type="molecule type" value="Genomic_DNA"/>
</dbReference>
<dbReference type="GO" id="GO:0048039">
    <property type="term" value="F:ubiquinone binding"/>
    <property type="evidence" value="ECO:0007669"/>
    <property type="project" value="TreeGrafter"/>
</dbReference>
<keyword evidence="8 17" id="KW-0812">Transmembrane</keyword>
<evidence type="ECO:0000313" key="19">
    <source>
        <dbReference type="EMBL" id="UYR45769.1"/>
    </source>
</evidence>
<keyword evidence="6 17" id="KW-0813">Transport</keyword>
<dbReference type="EC" id="7.1.1.2" evidence="4 17"/>
<comment type="function">
    <text evidence="17">Core subunit of the mitochondrial membrane respiratory chain NADH dehydrogenase (Complex I) which catalyzes electron transfer from NADH through the respiratory chain, using ubiquinone as an electron acceptor. Essential for the catalytic activity and assembly of complex I.</text>
</comment>
<evidence type="ECO:0000256" key="16">
    <source>
        <dbReference type="ARBA" id="ARBA00049551"/>
    </source>
</evidence>
<feature type="transmembrane region" description="Helical" evidence="17">
    <location>
        <begin position="295"/>
        <end position="315"/>
    </location>
</feature>
<comment type="similarity">
    <text evidence="3 17">Belongs to the complex I subunit 4 family.</text>
</comment>
<evidence type="ECO:0000256" key="5">
    <source>
        <dbReference type="ARBA" id="ARBA00021006"/>
    </source>
</evidence>
<feature type="transmembrane region" description="Helical" evidence="17">
    <location>
        <begin position="83"/>
        <end position="102"/>
    </location>
</feature>
<evidence type="ECO:0000256" key="10">
    <source>
        <dbReference type="ARBA" id="ARBA00022982"/>
    </source>
</evidence>